<dbReference type="Proteomes" id="UP001500567">
    <property type="component" value="Unassembled WGS sequence"/>
</dbReference>
<evidence type="ECO:0000313" key="4">
    <source>
        <dbReference type="Proteomes" id="UP001500567"/>
    </source>
</evidence>
<dbReference type="RefSeq" id="WP_345074174.1">
    <property type="nucleotide sequence ID" value="NZ_BAABDJ010000035.1"/>
</dbReference>
<sequence length="334" mass="36959">MLLARPSRSDLLTAAAYWPVATAVILPTYVQEFGWGLALAGMTYTVLLDSAAVFAIVFGLVPNLLVPRYRLRALLLLLAFLVASGVSYAVGYGLILHQTVHWGLMPLVGSIIRHAFSYGMLAVLLTGKRYFDVQQRLVLAQKAHAESELRNLRAQVDPHFLFNNLNVLRGLIQYDPVVADEYLTHFAALYRYLLRHKDDDFVSLADELGFADEYVYLLRHRFGAAYGFRQQLPAHAGLSRLLVVPGTVQLLLENAIKHNVGNEDDPLIITIEATETSLTVRHPRRPKLTPVDSTGTGLANLRERYQLLAGQTIAVDDTGPEFKVTVPVLAATSG</sequence>
<feature type="transmembrane region" description="Helical" evidence="1">
    <location>
        <begin position="73"/>
        <end position="95"/>
    </location>
</feature>
<keyword evidence="1" id="KW-0472">Membrane</keyword>
<proteinExistence type="predicted"/>
<name>A0ABP7SRE9_9BACT</name>
<keyword evidence="1" id="KW-1133">Transmembrane helix</keyword>
<comment type="caution">
    <text evidence="3">The sequence shown here is derived from an EMBL/GenBank/DDBJ whole genome shotgun (WGS) entry which is preliminary data.</text>
</comment>
<feature type="domain" description="Signal transduction histidine kinase internal region" evidence="2">
    <location>
        <begin position="148"/>
        <end position="224"/>
    </location>
</feature>
<dbReference type="Gene3D" id="3.30.565.10">
    <property type="entry name" value="Histidine kinase-like ATPase, C-terminal domain"/>
    <property type="match status" value="1"/>
</dbReference>
<organism evidence="3 4">
    <name type="scientific">Hymenobacter fastidiosus</name>
    <dbReference type="NCBI Taxonomy" id="486264"/>
    <lineage>
        <taxon>Bacteria</taxon>
        <taxon>Pseudomonadati</taxon>
        <taxon>Bacteroidota</taxon>
        <taxon>Cytophagia</taxon>
        <taxon>Cytophagales</taxon>
        <taxon>Hymenobacteraceae</taxon>
        <taxon>Hymenobacter</taxon>
    </lineage>
</organism>
<feature type="transmembrane region" description="Helical" evidence="1">
    <location>
        <begin position="107"/>
        <end position="127"/>
    </location>
</feature>
<keyword evidence="4" id="KW-1185">Reference proteome</keyword>
<protein>
    <recommendedName>
        <fullName evidence="2">Signal transduction histidine kinase internal region domain-containing protein</fullName>
    </recommendedName>
</protein>
<dbReference type="Pfam" id="PF06580">
    <property type="entry name" value="His_kinase"/>
    <property type="match status" value="1"/>
</dbReference>
<keyword evidence="1" id="KW-0812">Transmembrane</keyword>
<dbReference type="PANTHER" id="PTHR34220">
    <property type="entry name" value="SENSOR HISTIDINE KINASE YPDA"/>
    <property type="match status" value="1"/>
</dbReference>
<evidence type="ECO:0000313" key="3">
    <source>
        <dbReference type="EMBL" id="GAA4015196.1"/>
    </source>
</evidence>
<dbReference type="InterPro" id="IPR050640">
    <property type="entry name" value="Bact_2-comp_sensor_kinase"/>
</dbReference>
<evidence type="ECO:0000256" key="1">
    <source>
        <dbReference type="SAM" id="Phobius"/>
    </source>
</evidence>
<dbReference type="InterPro" id="IPR010559">
    <property type="entry name" value="Sig_transdc_His_kin_internal"/>
</dbReference>
<dbReference type="EMBL" id="BAABDJ010000035">
    <property type="protein sequence ID" value="GAA4015196.1"/>
    <property type="molecule type" value="Genomic_DNA"/>
</dbReference>
<gene>
    <name evidence="3" type="ORF">GCM10022408_30670</name>
</gene>
<dbReference type="InterPro" id="IPR036890">
    <property type="entry name" value="HATPase_C_sf"/>
</dbReference>
<dbReference type="PANTHER" id="PTHR34220:SF7">
    <property type="entry name" value="SENSOR HISTIDINE KINASE YPDA"/>
    <property type="match status" value="1"/>
</dbReference>
<reference evidence="4" key="1">
    <citation type="journal article" date="2019" name="Int. J. Syst. Evol. Microbiol.">
        <title>The Global Catalogue of Microorganisms (GCM) 10K type strain sequencing project: providing services to taxonomists for standard genome sequencing and annotation.</title>
        <authorList>
            <consortium name="The Broad Institute Genomics Platform"/>
            <consortium name="The Broad Institute Genome Sequencing Center for Infectious Disease"/>
            <person name="Wu L."/>
            <person name="Ma J."/>
        </authorList>
    </citation>
    <scope>NUCLEOTIDE SEQUENCE [LARGE SCALE GENOMIC DNA]</scope>
    <source>
        <strain evidence="4">JCM 17224</strain>
    </source>
</reference>
<evidence type="ECO:0000259" key="2">
    <source>
        <dbReference type="Pfam" id="PF06580"/>
    </source>
</evidence>
<feature type="transmembrane region" description="Helical" evidence="1">
    <location>
        <begin position="33"/>
        <end position="61"/>
    </location>
</feature>
<accession>A0ABP7SRE9</accession>